<dbReference type="InterPro" id="IPR000792">
    <property type="entry name" value="Tscrpt_reg_LuxR_C"/>
</dbReference>
<dbReference type="PANTHER" id="PTHR44688:SF16">
    <property type="entry name" value="DNA-BINDING TRANSCRIPTIONAL ACTIVATOR DEVR_DOSR"/>
    <property type="match status" value="1"/>
</dbReference>
<dbReference type="Pfam" id="PF00196">
    <property type="entry name" value="GerE"/>
    <property type="match status" value="1"/>
</dbReference>
<keyword evidence="4" id="KW-0597">Phosphoprotein</keyword>
<evidence type="ECO:0000313" key="8">
    <source>
        <dbReference type="EMBL" id="MFC5666708.1"/>
    </source>
</evidence>
<dbReference type="InterPro" id="IPR011006">
    <property type="entry name" value="CheY-like_superfamily"/>
</dbReference>
<protein>
    <submittedName>
        <fullName evidence="8">LuxR C-terminal-related transcriptional regulator</fullName>
    </submittedName>
</protein>
<dbReference type="SUPFAM" id="SSF52172">
    <property type="entry name" value="CheY-like"/>
    <property type="match status" value="2"/>
</dbReference>
<feature type="region of interest" description="Disordered" evidence="5">
    <location>
        <begin position="319"/>
        <end position="340"/>
    </location>
</feature>
<feature type="modified residue" description="4-aspartylphosphate" evidence="4">
    <location>
        <position position="57"/>
    </location>
</feature>
<gene>
    <name evidence="8" type="ORF">ACFP3U_27545</name>
</gene>
<organism evidence="8 9">
    <name type="scientific">Kitasatospora misakiensis</name>
    <dbReference type="NCBI Taxonomy" id="67330"/>
    <lineage>
        <taxon>Bacteria</taxon>
        <taxon>Bacillati</taxon>
        <taxon>Actinomycetota</taxon>
        <taxon>Actinomycetes</taxon>
        <taxon>Kitasatosporales</taxon>
        <taxon>Streptomycetaceae</taxon>
        <taxon>Kitasatospora</taxon>
    </lineage>
</organism>
<feature type="compositionally biased region" description="Low complexity" evidence="5">
    <location>
        <begin position="88"/>
        <end position="135"/>
    </location>
</feature>
<proteinExistence type="predicted"/>
<evidence type="ECO:0000259" key="7">
    <source>
        <dbReference type="PROSITE" id="PS50110"/>
    </source>
</evidence>
<name>A0ABW0XAC6_9ACTN</name>
<evidence type="ECO:0000256" key="5">
    <source>
        <dbReference type="SAM" id="MobiDB-lite"/>
    </source>
</evidence>
<feature type="domain" description="Response regulatory" evidence="7">
    <location>
        <begin position="2"/>
        <end position="223"/>
    </location>
</feature>
<evidence type="ECO:0000256" key="1">
    <source>
        <dbReference type="ARBA" id="ARBA00023015"/>
    </source>
</evidence>
<comment type="caution">
    <text evidence="8">The sequence shown here is derived from an EMBL/GenBank/DDBJ whole genome shotgun (WGS) entry which is preliminary data.</text>
</comment>
<keyword evidence="3" id="KW-0804">Transcription</keyword>
<dbReference type="InterPro" id="IPR001789">
    <property type="entry name" value="Sig_transdc_resp-reg_receiver"/>
</dbReference>
<dbReference type="CDD" id="cd06170">
    <property type="entry name" value="LuxR_C_like"/>
    <property type="match status" value="1"/>
</dbReference>
<accession>A0ABW0XAC6</accession>
<sequence length="340" mass="34680">MRVLVVDDHRIFAEALAAALAAEPDVEVGAAGSAAAAERALERAATEGRAFDVVLVDADLGVAEAGAAARKPRQPSADPPDALRRRPAATVPTPRRPPVAQAPGPSATPGPSGAAGPPGTAARPPASPRPAAHPAGPYPAEPHPAAPVIPAAAPATGPAAAPAPDGITLLARVRRHHPGLRAIVLATADDPHRAARALHAGATGWVAKESSLARLLAVIRGVLRDETHLPPALLTGVIRELTTARRDRTESERLVDTLTPREKQILRCMVAGLGRQAVAERLYLSPHTVRTHMQNVLGKLGVHSTLAAVAVARRAGVSPSELVAPAAPPSVATTTSPGPG</sequence>
<evidence type="ECO:0000256" key="3">
    <source>
        <dbReference type="ARBA" id="ARBA00023163"/>
    </source>
</evidence>
<dbReference type="Gene3D" id="3.40.50.2300">
    <property type="match status" value="2"/>
</dbReference>
<keyword evidence="9" id="KW-1185">Reference proteome</keyword>
<keyword evidence="1" id="KW-0805">Transcription regulation</keyword>
<reference evidence="9" key="1">
    <citation type="journal article" date="2019" name="Int. J. Syst. Evol. Microbiol.">
        <title>The Global Catalogue of Microorganisms (GCM) 10K type strain sequencing project: providing services to taxonomists for standard genome sequencing and annotation.</title>
        <authorList>
            <consortium name="The Broad Institute Genomics Platform"/>
            <consortium name="The Broad Institute Genome Sequencing Center for Infectious Disease"/>
            <person name="Wu L."/>
            <person name="Ma J."/>
        </authorList>
    </citation>
    <scope>NUCLEOTIDE SEQUENCE [LARGE SCALE GENOMIC DNA]</scope>
    <source>
        <strain evidence="9">CGMCC 4.1437</strain>
    </source>
</reference>
<evidence type="ECO:0000259" key="6">
    <source>
        <dbReference type="PROSITE" id="PS50043"/>
    </source>
</evidence>
<feature type="region of interest" description="Disordered" evidence="5">
    <location>
        <begin position="66"/>
        <end position="161"/>
    </location>
</feature>
<dbReference type="PRINTS" id="PR00038">
    <property type="entry name" value="HTHLUXR"/>
</dbReference>
<dbReference type="SMART" id="SM00421">
    <property type="entry name" value="HTH_LUXR"/>
    <property type="match status" value="1"/>
</dbReference>
<dbReference type="PROSITE" id="PS50043">
    <property type="entry name" value="HTH_LUXR_2"/>
    <property type="match status" value="1"/>
</dbReference>
<dbReference type="Proteomes" id="UP001595975">
    <property type="component" value="Unassembled WGS sequence"/>
</dbReference>
<evidence type="ECO:0000313" key="9">
    <source>
        <dbReference type="Proteomes" id="UP001595975"/>
    </source>
</evidence>
<dbReference type="PANTHER" id="PTHR44688">
    <property type="entry name" value="DNA-BINDING TRANSCRIPTIONAL ACTIVATOR DEVR_DOSR"/>
    <property type="match status" value="1"/>
</dbReference>
<evidence type="ECO:0000256" key="2">
    <source>
        <dbReference type="ARBA" id="ARBA00023125"/>
    </source>
</evidence>
<dbReference type="SMART" id="SM00448">
    <property type="entry name" value="REC"/>
    <property type="match status" value="1"/>
</dbReference>
<dbReference type="PROSITE" id="PS50110">
    <property type="entry name" value="RESPONSE_REGULATORY"/>
    <property type="match status" value="1"/>
</dbReference>
<dbReference type="EMBL" id="JBHSOF010000044">
    <property type="protein sequence ID" value="MFC5666708.1"/>
    <property type="molecule type" value="Genomic_DNA"/>
</dbReference>
<feature type="domain" description="HTH luxR-type" evidence="6">
    <location>
        <begin position="251"/>
        <end position="316"/>
    </location>
</feature>
<keyword evidence="2" id="KW-0238">DNA-binding</keyword>
<dbReference type="SUPFAM" id="SSF46894">
    <property type="entry name" value="C-terminal effector domain of the bipartite response regulators"/>
    <property type="match status" value="1"/>
</dbReference>
<evidence type="ECO:0000256" key="4">
    <source>
        <dbReference type="PROSITE-ProRule" id="PRU00169"/>
    </source>
</evidence>
<feature type="compositionally biased region" description="Low complexity" evidence="5">
    <location>
        <begin position="148"/>
        <end position="161"/>
    </location>
</feature>
<dbReference type="InterPro" id="IPR016032">
    <property type="entry name" value="Sig_transdc_resp-reg_C-effctor"/>
</dbReference>
<feature type="compositionally biased region" description="Pro residues" evidence="5">
    <location>
        <begin position="136"/>
        <end position="147"/>
    </location>
</feature>